<evidence type="ECO:0000313" key="6">
    <source>
        <dbReference type="Proteomes" id="UP000568877"/>
    </source>
</evidence>
<dbReference type="Proteomes" id="UP000588083">
    <property type="component" value="Unassembled WGS sequence"/>
</dbReference>
<evidence type="ECO:0000313" key="8">
    <source>
        <dbReference type="Proteomes" id="UP000574717"/>
    </source>
</evidence>
<comment type="caution">
    <text evidence="5">The sequence shown here is derived from an EMBL/GenBank/DDBJ whole genome shotgun (WGS) entry which is preliminary data.</text>
</comment>
<dbReference type="EMBL" id="BLRZ01000080">
    <property type="protein sequence ID" value="GFP30593.1"/>
    <property type="molecule type" value="Genomic_DNA"/>
</dbReference>
<protein>
    <submittedName>
        <fullName evidence="5">Uncharacterized protein</fullName>
    </submittedName>
</protein>
<dbReference type="EMBL" id="BLRW01000032">
    <property type="protein sequence ID" value="GFP22932.1"/>
    <property type="molecule type" value="Genomic_DNA"/>
</dbReference>
<dbReference type="Proteomes" id="UP000568877">
    <property type="component" value="Unassembled WGS sequence"/>
</dbReference>
<dbReference type="RefSeq" id="WP_176235835.1">
    <property type="nucleotide sequence ID" value="NZ_BLRU01000061.1"/>
</dbReference>
<evidence type="ECO:0000313" key="7">
    <source>
        <dbReference type="Proteomes" id="UP000569018"/>
    </source>
</evidence>
<evidence type="ECO:0000313" key="5">
    <source>
        <dbReference type="EMBL" id="GFP39609.1"/>
    </source>
</evidence>
<keyword evidence="10" id="KW-1185">Reference proteome</keyword>
<dbReference type="AlphaFoldDB" id="A0A6V8Q4B5"/>
<dbReference type="Proteomes" id="UP000569018">
    <property type="component" value="Unassembled WGS sequence"/>
</dbReference>
<dbReference type="Proteomes" id="UP000585609">
    <property type="component" value="Unassembled WGS sequence"/>
</dbReference>
<organism evidence="5 7">
    <name type="scientific">Candidatus Hakubella thermalkaliphila</name>
    <dbReference type="NCBI Taxonomy" id="2754717"/>
    <lineage>
        <taxon>Bacteria</taxon>
        <taxon>Bacillati</taxon>
        <taxon>Actinomycetota</taxon>
        <taxon>Actinomycetota incertae sedis</taxon>
        <taxon>Candidatus Hakubellales</taxon>
        <taxon>Candidatus Hakubellaceae</taxon>
        <taxon>Candidatus Hakubella</taxon>
    </lineage>
</organism>
<accession>A0A6V8Q4B5</accession>
<dbReference type="EMBL" id="BLSD01000068">
    <property type="protein sequence ID" value="GFP39609.1"/>
    <property type="molecule type" value="Genomic_DNA"/>
</dbReference>
<evidence type="ECO:0000313" key="3">
    <source>
        <dbReference type="EMBL" id="GFP30593.1"/>
    </source>
</evidence>
<gene>
    <name evidence="1" type="ORF">HKBW3S03_00824</name>
    <name evidence="2" type="ORF">HKBW3S09_00399</name>
    <name evidence="3" type="ORF">HKBW3S34_01513</name>
    <name evidence="4" type="ORF">HKBW3S42_01295</name>
    <name evidence="5" type="ORF">HKBW3S47_01307</name>
</gene>
<sequence>MVQIVVLNNVPQGYNYGQEVRFEVHDQHKMDYREAADFLNVIKEPTKGQLETLRSVCLYSTLKVVER</sequence>
<evidence type="ECO:0000313" key="4">
    <source>
        <dbReference type="EMBL" id="GFP32984.1"/>
    </source>
</evidence>
<evidence type="ECO:0000313" key="2">
    <source>
        <dbReference type="EMBL" id="GFP22932.1"/>
    </source>
</evidence>
<dbReference type="EMBL" id="BLSA01000222">
    <property type="protein sequence ID" value="GFP32984.1"/>
    <property type="molecule type" value="Genomic_DNA"/>
</dbReference>
<evidence type="ECO:0000313" key="9">
    <source>
        <dbReference type="Proteomes" id="UP000585609"/>
    </source>
</evidence>
<evidence type="ECO:0000313" key="1">
    <source>
        <dbReference type="EMBL" id="GFP19319.1"/>
    </source>
</evidence>
<name>A0A6V8Q4B5_9ACTN</name>
<dbReference type="EMBL" id="BLRU01000061">
    <property type="protein sequence ID" value="GFP19319.1"/>
    <property type="molecule type" value="Genomic_DNA"/>
</dbReference>
<reference evidence="6 7" key="1">
    <citation type="journal article" date="2020" name="Front. Microbiol.">
        <title>Single-cell genomics of novel Actinobacteria with the Wood-Ljungdahl pathway discovered in a serpentinizing system.</title>
        <authorList>
            <person name="Merino N."/>
            <person name="Kawai M."/>
            <person name="Boyd E.S."/>
            <person name="Colman D.R."/>
            <person name="McGlynn S.E."/>
            <person name="Nealson K.H."/>
            <person name="Kurokawa K."/>
            <person name="Hongoh Y."/>
        </authorList>
    </citation>
    <scope>NUCLEOTIDE SEQUENCE [LARGE SCALE GENOMIC DNA]</scope>
    <source>
        <strain evidence="1 8">S03</strain>
        <strain evidence="2 9">S09_30</strain>
        <strain evidence="3 10">S34</strain>
        <strain evidence="4 6">S42</strain>
        <strain evidence="5 7">S47</strain>
    </source>
</reference>
<evidence type="ECO:0000313" key="10">
    <source>
        <dbReference type="Proteomes" id="UP000588083"/>
    </source>
</evidence>
<dbReference type="Proteomes" id="UP000574717">
    <property type="component" value="Unassembled WGS sequence"/>
</dbReference>
<proteinExistence type="predicted"/>